<accession>A0A916JB38</accession>
<dbReference type="AlphaFoldDB" id="A0A916JB38"/>
<evidence type="ECO:0000313" key="3">
    <source>
        <dbReference type="Proteomes" id="UP000680038"/>
    </source>
</evidence>
<reference evidence="2" key="1">
    <citation type="submission" date="2021-04" db="EMBL/GenBank/DDBJ databases">
        <authorList>
            <person name="Rodrigo-Torres L."/>
            <person name="Arahal R. D."/>
            <person name="Lucena T."/>
        </authorList>
    </citation>
    <scope>NUCLEOTIDE SEQUENCE</scope>
    <source>
        <strain evidence="2">CECT 9275</strain>
    </source>
</reference>
<organism evidence="2 3">
    <name type="scientific">Dyadobacter helix</name>
    <dbReference type="NCBI Taxonomy" id="2822344"/>
    <lineage>
        <taxon>Bacteria</taxon>
        <taxon>Pseudomonadati</taxon>
        <taxon>Bacteroidota</taxon>
        <taxon>Cytophagia</taxon>
        <taxon>Cytophagales</taxon>
        <taxon>Spirosomataceae</taxon>
        <taxon>Dyadobacter</taxon>
    </lineage>
</organism>
<dbReference type="Gene3D" id="2.120.10.30">
    <property type="entry name" value="TolB, C-terminal domain"/>
    <property type="match status" value="2"/>
</dbReference>
<name>A0A916JB38_9BACT</name>
<dbReference type="RefSeq" id="WP_215237663.1">
    <property type="nucleotide sequence ID" value="NZ_CAJRAF010000001.1"/>
</dbReference>
<comment type="similarity">
    <text evidence="1">Belongs to the TolB family.</text>
</comment>
<dbReference type="InterPro" id="IPR011659">
    <property type="entry name" value="WD40"/>
</dbReference>
<gene>
    <name evidence="2" type="primary">tolB_2</name>
    <name evidence="2" type="ORF">DYBT9275_00959</name>
</gene>
<protein>
    <submittedName>
        <fullName evidence="2">Tol-Pal system protein TolB</fullName>
    </submittedName>
</protein>
<dbReference type="InterPro" id="IPR011042">
    <property type="entry name" value="6-blade_b-propeller_TolB-like"/>
</dbReference>
<evidence type="ECO:0000313" key="2">
    <source>
        <dbReference type="EMBL" id="CAG4992423.1"/>
    </source>
</evidence>
<dbReference type="Proteomes" id="UP000680038">
    <property type="component" value="Unassembled WGS sequence"/>
</dbReference>
<comment type="caution">
    <text evidence="2">The sequence shown here is derived from an EMBL/GenBank/DDBJ whole genome shotgun (WGS) entry which is preliminary data.</text>
</comment>
<evidence type="ECO:0000256" key="1">
    <source>
        <dbReference type="ARBA" id="ARBA00009820"/>
    </source>
</evidence>
<dbReference type="PANTHER" id="PTHR36842:SF1">
    <property type="entry name" value="PROTEIN TOLB"/>
    <property type="match status" value="1"/>
</dbReference>
<dbReference type="EMBL" id="CAJRAF010000001">
    <property type="protein sequence ID" value="CAG4992423.1"/>
    <property type="molecule type" value="Genomic_DNA"/>
</dbReference>
<dbReference type="Pfam" id="PF07676">
    <property type="entry name" value="PD40"/>
    <property type="match status" value="2"/>
</dbReference>
<proteinExistence type="inferred from homology"/>
<dbReference type="SUPFAM" id="SSF82171">
    <property type="entry name" value="DPP6 N-terminal domain-like"/>
    <property type="match status" value="1"/>
</dbReference>
<sequence length="403" mass="45726">MTESENLKKTKPAFFLRKAFSMFFLLGLVFKTHGQKIPDCLIGYTELRTNLPGGRQPNVNTMRAAVVGANGKGRRQLANQLISDPNTMTQFAGWSPDGKLAIIGSGWKSPENARWEEENKSFRNTEGNMRYDSYLFDIERNTLTSPTQVDRVSYSNTGLFFWPGDSAKLGFTALINNISHPFKMDRDGRNKVDLTRSIDGFTYGFSASKDGRYVAYHKDYQVYIAKSDGSDARRIETGNHFNFAPQWSPDGRYLLFVSGERNTSCDPYLVDFDGPNPVKLADRNGYKGSIEFLDVFDYHEGSSDVPVWSADGKSVFYTAILENAVELFQIYPGQRPVRLTHSEPGTLHYHPKPSPDGKWLLYGSKRKGVRQLFMMELKGQAERQITKMKEGTAAMWPHWQPVR</sequence>
<dbReference type="PANTHER" id="PTHR36842">
    <property type="entry name" value="PROTEIN TOLB HOMOLOG"/>
    <property type="match status" value="1"/>
</dbReference>
<keyword evidence="3" id="KW-1185">Reference proteome</keyword>